<evidence type="ECO:0000313" key="2">
    <source>
        <dbReference type="EMBL" id="CAF4404674.1"/>
    </source>
</evidence>
<proteinExistence type="predicted"/>
<dbReference type="AlphaFoldDB" id="A0A817AI35"/>
<dbReference type="Proteomes" id="UP000663887">
    <property type="component" value="Unassembled WGS sequence"/>
</dbReference>
<accession>A0A817AI35</accession>
<evidence type="ECO:0000313" key="3">
    <source>
        <dbReference type="Proteomes" id="UP000663887"/>
    </source>
</evidence>
<protein>
    <submittedName>
        <fullName evidence="1">Uncharacterized protein</fullName>
    </submittedName>
</protein>
<name>A0A817AI35_9BILA</name>
<reference evidence="1" key="1">
    <citation type="submission" date="2021-02" db="EMBL/GenBank/DDBJ databases">
        <authorList>
            <person name="Nowell W R."/>
        </authorList>
    </citation>
    <scope>NUCLEOTIDE SEQUENCE</scope>
</reference>
<dbReference type="EMBL" id="CAJNRG010018950">
    <property type="protein sequence ID" value="CAF2266454.1"/>
    <property type="molecule type" value="Genomic_DNA"/>
</dbReference>
<dbReference type="Proteomes" id="UP000663842">
    <property type="component" value="Unassembled WGS sequence"/>
</dbReference>
<evidence type="ECO:0000313" key="1">
    <source>
        <dbReference type="EMBL" id="CAF2266454.1"/>
    </source>
</evidence>
<feature type="non-terminal residue" evidence="1">
    <location>
        <position position="126"/>
    </location>
</feature>
<organism evidence="1 3">
    <name type="scientific">Rotaria magnacalcarata</name>
    <dbReference type="NCBI Taxonomy" id="392030"/>
    <lineage>
        <taxon>Eukaryota</taxon>
        <taxon>Metazoa</taxon>
        <taxon>Spiralia</taxon>
        <taxon>Gnathifera</taxon>
        <taxon>Rotifera</taxon>
        <taxon>Eurotatoria</taxon>
        <taxon>Bdelloidea</taxon>
        <taxon>Philodinida</taxon>
        <taxon>Philodinidae</taxon>
        <taxon>Rotaria</taxon>
    </lineage>
</organism>
<gene>
    <name evidence="2" type="ORF">UXM345_LOCUS38319</name>
    <name evidence="1" type="ORF">XDN619_LOCUS36700</name>
</gene>
<comment type="caution">
    <text evidence="1">The sequence shown here is derived from an EMBL/GenBank/DDBJ whole genome shotgun (WGS) entry which is preliminary data.</text>
</comment>
<feature type="non-terminal residue" evidence="1">
    <location>
        <position position="1"/>
    </location>
</feature>
<sequence>LGNITETTAKHPLTMEETGLFKVFSPEYFNGLKNISESYKISLDDAVSILLNDLVEIKLHYYLGICRIHKHFKLNHNEIIQMSLGLSIDDDISEIHNNALLTHLKPVIADEHLKTSIPYMWAYDKK</sequence>
<dbReference type="EMBL" id="CAJOBF010025933">
    <property type="protein sequence ID" value="CAF4404674.1"/>
    <property type="molecule type" value="Genomic_DNA"/>
</dbReference>